<dbReference type="PROSITE" id="PS01037">
    <property type="entry name" value="SBP_BACTERIAL_1"/>
    <property type="match status" value="1"/>
</dbReference>
<comment type="caution">
    <text evidence="4">The sequence shown here is derived from an EMBL/GenBank/DDBJ whole genome shotgun (WGS) entry which is preliminary data.</text>
</comment>
<evidence type="ECO:0000256" key="1">
    <source>
        <dbReference type="ARBA" id="ARBA00008520"/>
    </source>
</evidence>
<protein>
    <submittedName>
        <fullName evidence="4">Extracellular solute-binding protein</fullName>
    </submittedName>
</protein>
<dbReference type="InterPro" id="IPR050490">
    <property type="entry name" value="Bact_solute-bd_prot1"/>
</dbReference>
<sequence>MFFSSVHTVKRLIKPISRKALTPYRFLLDAGTMSILAACGFTGQETSQQPVPSAMREPVELVFFSTSGWSEEAFNERFGQTMRAKFPEYTIKYIQASKEVTMESLITSKTAIDVYWDTHTATFNNLDRFKIQSDMSGLIQKHNVNLAQLDPSSLHIAKSMSGGGISALPLVSNTEVLYYNKDVFDKFGVAFPKDGMTRDELLDLAKRFNRTDGGIKYYGLGTYPSYALALSPFSIPYVDAKTDKPTIQTDPRWKTLYEHLVAAYQTTDNKKMSDPNQFLKGNMAMFLGLANMFLNFDVSAMNWDIASYPLYKEVPGVGQQALPTMFAITSLSKHPDQAMEVLSYMLSEEVQKSLSERAIIPILQTPAVIQAYGTKAPYPNKNYSAILKNKFTNSPPMTVYDLRVQDLYLKPLEQLAQGTIDLNTAFRQIEEESNQWIAQEKASK</sequence>
<evidence type="ECO:0000256" key="2">
    <source>
        <dbReference type="ARBA" id="ARBA00022448"/>
    </source>
</evidence>
<dbReference type="GO" id="GO:0055085">
    <property type="term" value="P:transmembrane transport"/>
    <property type="evidence" value="ECO:0007669"/>
    <property type="project" value="InterPro"/>
</dbReference>
<evidence type="ECO:0000256" key="3">
    <source>
        <dbReference type="ARBA" id="ARBA00022729"/>
    </source>
</evidence>
<dbReference type="InterPro" id="IPR006059">
    <property type="entry name" value="SBP"/>
</dbReference>
<dbReference type="Pfam" id="PF01547">
    <property type="entry name" value="SBP_bac_1"/>
    <property type="match status" value="1"/>
</dbReference>
<dbReference type="PANTHER" id="PTHR43649">
    <property type="entry name" value="ARABINOSE-BINDING PROTEIN-RELATED"/>
    <property type="match status" value="1"/>
</dbReference>
<dbReference type="InterPro" id="IPR006061">
    <property type="entry name" value="SBP_1_CS"/>
</dbReference>
<keyword evidence="5" id="KW-1185">Reference proteome</keyword>
<accession>A0A927H141</accession>
<proteinExistence type="inferred from homology"/>
<keyword evidence="2" id="KW-0813">Transport</keyword>
<organism evidence="4 5">
    <name type="scientific">Paenibacillus oceani</name>
    <dbReference type="NCBI Taxonomy" id="2772510"/>
    <lineage>
        <taxon>Bacteria</taxon>
        <taxon>Bacillati</taxon>
        <taxon>Bacillota</taxon>
        <taxon>Bacilli</taxon>
        <taxon>Bacillales</taxon>
        <taxon>Paenibacillaceae</taxon>
        <taxon>Paenibacillus</taxon>
    </lineage>
</organism>
<dbReference type="Proteomes" id="UP000639396">
    <property type="component" value="Unassembled WGS sequence"/>
</dbReference>
<dbReference type="EMBL" id="JACXJA010000016">
    <property type="protein sequence ID" value="MBD2863104.1"/>
    <property type="molecule type" value="Genomic_DNA"/>
</dbReference>
<reference evidence="4" key="1">
    <citation type="submission" date="2020-09" db="EMBL/GenBank/DDBJ databases">
        <title>A novel bacterium of genus Paenibacillus, isolated from South China Sea.</title>
        <authorList>
            <person name="Huang H."/>
            <person name="Mo K."/>
            <person name="Hu Y."/>
        </authorList>
    </citation>
    <scope>NUCLEOTIDE SEQUENCE</scope>
    <source>
        <strain evidence="4">IB182363</strain>
    </source>
</reference>
<comment type="similarity">
    <text evidence="1">Belongs to the bacterial solute-binding protein 1 family.</text>
</comment>
<dbReference type="AlphaFoldDB" id="A0A927H141"/>
<keyword evidence="3" id="KW-0732">Signal</keyword>
<gene>
    <name evidence="4" type="ORF">IDH45_14010</name>
</gene>
<evidence type="ECO:0000313" key="5">
    <source>
        <dbReference type="Proteomes" id="UP000639396"/>
    </source>
</evidence>
<evidence type="ECO:0000313" key="4">
    <source>
        <dbReference type="EMBL" id="MBD2863104.1"/>
    </source>
</evidence>
<dbReference type="SUPFAM" id="SSF53850">
    <property type="entry name" value="Periplasmic binding protein-like II"/>
    <property type="match status" value="1"/>
</dbReference>
<name>A0A927H141_9BACL</name>
<dbReference type="RefSeq" id="WP_190928594.1">
    <property type="nucleotide sequence ID" value="NZ_JACXJA010000016.1"/>
</dbReference>
<dbReference type="Gene3D" id="3.40.190.10">
    <property type="entry name" value="Periplasmic binding protein-like II"/>
    <property type="match status" value="1"/>
</dbReference>